<evidence type="ECO:0000256" key="3">
    <source>
        <dbReference type="ARBA" id="ARBA00022801"/>
    </source>
</evidence>
<evidence type="ECO:0000256" key="4">
    <source>
        <dbReference type="ARBA" id="ARBA00023295"/>
    </source>
</evidence>
<dbReference type="InterPro" id="IPR013148">
    <property type="entry name" value="Glyco_hydro_32_N"/>
</dbReference>
<dbReference type="Gene3D" id="2.115.10.20">
    <property type="entry name" value="Glycosyl hydrolase domain, family 43"/>
    <property type="match status" value="1"/>
</dbReference>
<comment type="caution">
    <text evidence="6">The sequence shown here is derived from an EMBL/GenBank/DDBJ whole genome shotgun (WGS) entry which is preliminary data.</text>
</comment>
<accession>A0ABV8U2A8</accession>
<dbReference type="CDD" id="cd18609">
    <property type="entry name" value="GH32-like"/>
    <property type="match status" value="1"/>
</dbReference>
<comment type="similarity">
    <text evidence="1">Belongs to the glycosyl hydrolase 32 family.</text>
</comment>
<dbReference type="Pfam" id="PF00251">
    <property type="entry name" value="Glyco_hydro_32N"/>
    <property type="match status" value="1"/>
</dbReference>
<organism evidence="6 7">
    <name type="scientific">Salininema proteolyticum</name>
    <dbReference type="NCBI Taxonomy" id="1607685"/>
    <lineage>
        <taxon>Bacteria</taxon>
        <taxon>Bacillati</taxon>
        <taxon>Actinomycetota</taxon>
        <taxon>Actinomycetes</taxon>
        <taxon>Glycomycetales</taxon>
        <taxon>Glycomycetaceae</taxon>
        <taxon>Salininema</taxon>
    </lineage>
</organism>
<dbReference type="InterPro" id="IPR001362">
    <property type="entry name" value="Glyco_hydro_32"/>
</dbReference>
<evidence type="ECO:0000313" key="6">
    <source>
        <dbReference type="EMBL" id="MFC4336982.1"/>
    </source>
</evidence>
<feature type="domain" description="Glycosyl hydrolase family 32 N-terminal" evidence="5">
    <location>
        <begin position="42"/>
        <end position="245"/>
    </location>
</feature>
<reference evidence="7" key="1">
    <citation type="journal article" date="2019" name="Int. J. Syst. Evol. Microbiol.">
        <title>The Global Catalogue of Microorganisms (GCM) 10K type strain sequencing project: providing services to taxonomists for standard genome sequencing and annotation.</title>
        <authorList>
            <consortium name="The Broad Institute Genomics Platform"/>
            <consortium name="The Broad Institute Genome Sequencing Center for Infectious Disease"/>
            <person name="Wu L."/>
            <person name="Ma J."/>
        </authorList>
    </citation>
    <scope>NUCLEOTIDE SEQUENCE [LARGE SCALE GENOMIC DNA]</scope>
    <source>
        <strain evidence="7">IBRC-M 10908</strain>
    </source>
</reference>
<dbReference type="InterPro" id="IPR051214">
    <property type="entry name" value="GH32_Enzymes"/>
</dbReference>
<dbReference type="PANTHER" id="PTHR43101:SF1">
    <property type="entry name" value="BETA-FRUCTOSIDASE"/>
    <property type="match status" value="1"/>
</dbReference>
<dbReference type="EC" id="3.2.1.26" evidence="2"/>
<name>A0ABV8U2A8_9ACTN</name>
<keyword evidence="3" id="KW-0378">Hydrolase</keyword>
<dbReference type="SUPFAM" id="SSF75005">
    <property type="entry name" value="Arabinanase/levansucrase/invertase"/>
    <property type="match status" value="1"/>
</dbReference>
<evidence type="ECO:0000313" key="7">
    <source>
        <dbReference type="Proteomes" id="UP001595823"/>
    </source>
</evidence>
<protein>
    <recommendedName>
        <fullName evidence="2">beta-fructofuranosidase</fullName>
        <ecNumber evidence="2">3.2.1.26</ecNumber>
    </recommendedName>
</protein>
<evidence type="ECO:0000256" key="2">
    <source>
        <dbReference type="ARBA" id="ARBA00012758"/>
    </source>
</evidence>
<keyword evidence="7" id="KW-1185">Reference proteome</keyword>
<proteinExistence type="inferred from homology"/>
<dbReference type="SMART" id="SM00640">
    <property type="entry name" value="Glyco_32"/>
    <property type="match status" value="1"/>
</dbReference>
<evidence type="ECO:0000259" key="5">
    <source>
        <dbReference type="Pfam" id="PF00251"/>
    </source>
</evidence>
<sequence length="312" mass="35120">MLELADHWVWDSWYARDGEDHHVFFLRASRALGDPDRRHLRASVGHAVSRDMREWTLLPDALVPADSPAWDDQATWTGSVVRHGGTWHLFYTGVSRAENGRVQRIGHAVSADILTWERKGMLLEADPALYERYTPTSGWFDEAFRDPWVFPDPSGEGWHMLFTARVAGPDHTRTRGVVGHATSPDLESWTQQKPLSRPAATGFGQIEVTQLHKVDGQWVLLFCCGPREASDARRAQNPAGDNYTVVVDDPLSGFDIDAARPFEHESLYAARLVDIDERPHLIGFRNIEEDGFVGGLIDPIPVRLEDGRLVRA</sequence>
<dbReference type="RefSeq" id="WP_380623468.1">
    <property type="nucleotide sequence ID" value="NZ_JBHSDK010000026.1"/>
</dbReference>
<gene>
    <name evidence="6" type="ORF">ACFPET_17400</name>
</gene>
<dbReference type="EMBL" id="JBHSDK010000026">
    <property type="protein sequence ID" value="MFC4336982.1"/>
    <property type="molecule type" value="Genomic_DNA"/>
</dbReference>
<dbReference type="InterPro" id="IPR023296">
    <property type="entry name" value="Glyco_hydro_beta-prop_sf"/>
</dbReference>
<keyword evidence="4" id="KW-0326">Glycosidase</keyword>
<dbReference type="Proteomes" id="UP001595823">
    <property type="component" value="Unassembled WGS sequence"/>
</dbReference>
<evidence type="ECO:0000256" key="1">
    <source>
        <dbReference type="ARBA" id="ARBA00009902"/>
    </source>
</evidence>
<dbReference type="PANTHER" id="PTHR43101">
    <property type="entry name" value="BETA-FRUCTOSIDASE"/>
    <property type="match status" value="1"/>
</dbReference>